<dbReference type="Gene3D" id="2.130.10.10">
    <property type="entry name" value="YVTN repeat-like/Quinoprotein amine dehydrogenase"/>
    <property type="match status" value="1"/>
</dbReference>
<comment type="similarity">
    <text evidence="1">Belongs to the WD repeat EIPR1 family.</text>
</comment>
<dbReference type="SUPFAM" id="SSF50978">
    <property type="entry name" value="WD40 repeat-like"/>
    <property type="match status" value="1"/>
</dbReference>
<dbReference type="PROSITE" id="PS50294">
    <property type="entry name" value="WD_REPEATS_REGION"/>
    <property type="match status" value="1"/>
</dbReference>
<dbReference type="Pfam" id="PF00400">
    <property type="entry name" value="WD40"/>
    <property type="match status" value="2"/>
</dbReference>
<feature type="repeat" description="WD" evidence="2">
    <location>
        <begin position="250"/>
        <end position="283"/>
    </location>
</feature>
<dbReference type="VEuPathDB" id="CryptoDB:Cvel_455"/>
<dbReference type="InterPro" id="IPR015943">
    <property type="entry name" value="WD40/YVTN_repeat-like_dom_sf"/>
</dbReference>
<protein>
    <submittedName>
        <fullName evidence="4">Uncharacterized protein</fullName>
    </submittedName>
</protein>
<name>A0A0G4FQI2_9ALVE</name>
<organism evidence="4">
    <name type="scientific">Chromera velia CCMP2878</name>
    <dbReference type="NCBI Taxonomy" id="1169474"/>
    <lineage>
        <taxon>Eukaryota</taxon>
        <taxon>Sar</taxon>
        <taxon>Alveolata</taxon>
        <taxon>Colpodellida</taxon>
        <taxon>Chromeraceae</taxon>
        <taxon>Chromera</taxon>
    </lineage>
</organism>
<dbReference type="EMBL" id="CDMZ01000551">
    <property type="protein sequence ID" value="CEM16700.1"/>
    <property type="molecule type" value="Genomic_DNA"/>
</dbReference>
<gene>
    <name evidence="4" type="ORF">Cvel_455</name>
</gene>
<dbReference type="AlphaFoldDB" id="A0A0G4FQI2"/>
<dbReference type="PANTHER" id="PTHR14205:SF15">
    <property type="entry name" value="EARP AND GARP COMPLEX-INTERACTING PROTEIN 1"/>
    <property type="match status" value="1"/>
</dbReference>
<feature type="repeat" description="WD" evidence="2">
    <location>
        <begin position="312"/>
        <end position="346"/>
    </location>
</feature>
<dbReference type="GO" id="GO:0016567">
    <property type="term" value="P:protein ubiquitination"/>
    <property type="evidence" value="ECO:0007669"/>
    <property type="project" value="TreeGrafter"/>
</dbReference>
<dbReference type="PROSITE" id="PS50082">
    <property type="entry name" value="WD_REPEATS_2"/>
    <property type="match status" value="2"/>
</dbReference>
<feature type="region of interest" description="Disordered" evidence="3">
    <location>
        <begin position="349"/>
        <end position="369"/>
    </location>
</feature>
<proteinExistence type="inferred from homology"/>
<evidence type="ECO:0000256" key="2">
    <source>
        <dbReference type="PROSITE-ProRule" id="PRU00221"/>
    </source>
</evidence>
<evidence type="ECO:0000313" key="4">
    <source>
        <dbReference type="EMBL" id="CEM16700.1"/>
    </source>
</evidence>
<dbReference type="InterPro" id="IPR040323">
    <property type="entry name" value="EIPR1"/>
</dbReference>
<accession>A0A0G4FQI2</accession>
<dbReference type="InterPro" id="IPR036322">
    <property type="entry name" value="WD40_repeat_dom_sf"/>
</dbReference>
<dbReference type="InterPro" id="IPR001680">
    <property type="entry name" value="WD40_rpt"/>
</dbReference>
<evidence type="ECO:0000256" key="1">
    <source>
        <dbReference type="ARBA" id="ARBA00005672"/>
    </source>
</evidence>
<dbReference type="PANTHER" id="PTHR14205">
    <property type="entry name" value="WD-REPEAT PROTEIN"/>
    <property type="match status" value="1"/>
</dbReference>
<reference evidence="4" key="1">
    <citation type="submission" date="2014-11" db="EMBL/GenBank/DDBJ databases">
        <authorList>
            <person name="Otto D Thomas"/>
            <person name="Naeem Raeece"/>
        </authorList>
    </citation>
    <scope>NUCLEOTIDE SEQUENCE</scope>
</reference>
<keyword evidence="2" id="KW-0853">WD repeat</keyword>
<sequence>MFCLQSPCRALCSVPVGDRRSLFIAGTGASHGPGGSSVVGLLYDEKIGSVSCVGKSAAEGPVSEVCARDVEELSSEIGSQGSDKGEGGGSASGGLSLQFASSVCCSETGRRRVGMWKLAGKGGEGGAPGSWQLEPLCSLGVGSAEDFSFWPGRRLQWDPLTGQTNEGGDARLFCGDGDGIHCLTFGNGDAGSSSFVVLRNREEGFVSEGLHNRLYEISADPLHPNLVIAGVGRDLIGCDVRESRCFCLRTQVHKGAVRTVDHAPLVVHQIASGGEDGRIFLWDCRHLSEPLHEFGFSAEGEEEMGLGGSVKSTAHSHWVKSVRYNRSHDSLLLSASGDTSVRLWRLPPSALEPQTLPPPQVERGAGKEKAEKGASACPSALSAALSAVFGTCGERPIGSLDCSATSLLEGRLGCLNAPDFGIEIFGGTSTKEKGRGKKIEGSKKRRREGEKRLPWISLVSGSEDRHRVGWVGGSAGGSISLAVDGGTGTGRGVGTVEMDSVSRSGRPVGASTSESWHDASVETLCWSAGDPWVAASVASGVRSTLMVGHVPSSVRMEILTSCVFPEEEEEEGDT</sequence>
<dbReference type="SMART" id="SM00320">
    <property type="entry name" value="WD40"/>
    <property type="match status" value="2"/>
</dbReference>
<evidence type="ECO:0000256" key="3">
    <source>
        <dbReference type="SAM" id="MobiDB-lite"/>
    </source>
</evidence>